<dbReference type="AlphaFoldDB" id="A0A1Q8R0G6"/>
<dbReference type="GO" id="GO:0022857">
    <property type="term" value="F:transmembrane transporter activity"/>
    <property type="evidence" value="ECO:0007669"/>
    <property type="project" value="InterPro"/>
</dbReference>
<dbReference type="Gene3D" id="1.10.1760.20">
    <property type="match status" value="1"/>
</dbReference>
<protein>
    <submittedName>
        <fullName evidence="4">Substrate-specific component CbrT of predicted cobalamin ECF transporter</fullName>
    </submittedName>
</protein>
<accession>A0A1Q8R0G6</accession>
<keyword evidence="1 3" id="KW-0812">Transmembrane</keyword>
<reference evidence="4 5" key="1">
    <citation type="submission" date="2016-09" db="EMBL/GenBank/DDBJ databases">
        <title>Complete genome of Desulfosporosinus sp. OL.</title>
        <authorList>
            <person name="Mardanov A."/>
            <person name="Beletsky A."/>
            <person name="Panova A."/>
            <person name="Karnachuk O."/>
            <person name="Ravin N."/>
        </authorList>
    </citation>
    <scope>NUCLEOTIDE SEQUENCE [LARGE SCALE GENOMIC DNA]</scope>
    <source>
        <strain evidence="4 5">OL</strain>
    </source>
</reference>
<proteinExistence type="predicted"/>
<comment type="caution">
    <text evidence="4">The sequence shown here is derived from an EMBL/GenBank/DDBJ whole genome shotgun (WGS) entry which is preliminary data.</text>
</comment>
<evidence type="ECO:0000313" key="4">
    <source>
        <dbReference type="EMBL" id="OLN33113.1"/>
    </source>
</evidence>
<evidence type="ECO:0000256" key="1">
    <source>
        <dbReference type="ARBA" id="ARBA00022692"/>
    </source>
</evidence>
<evidence type="ECO:0000313" key="5">
    <source>
        <dbReference type="Proteomes" id="UP000186102"/>
    </source>
</evidence>
<dbReference type="Proteomes" id="UP000186102">
    <property type="component" value="Unassembled WGS sequence"/>
</dbReference>
<evidence type="ECO:0000256" key="2">
    <source>
        <dbReference type="ARBA" id="ARBA00022989"/>
    </source>
</evidence>
<feature type="transmembrane region" description="Helical" evidence="3">
    <location>
        <begin position="190"/>
        <end position="215"/>
    </location>
</feature>
<name>A0A1Q8R0G6_9FIRM</name>
<dbReference type="PANTHER" id="PTHR37815:SF3">
    <property type="entry name" value="UPF0397 PROTEIN SPR0429"/>
    <property type="match status" value="1"/>
</dbReference>
<keyword evidence="5" id="KW-1185">Reference proteome</keyword>
<dbReference type="OrthoDB" id="5198189at2"/>
<dbReference type="STRING" id="1888891.DSOL_0840"/>
<gene>
    <name evidence="4" type="ORF">DSOL_0840</name>
</gene>
<feature type="transmembrane region" description="Helical" evidence="3">
    <location>
        <begin position="65"/>
        <end position="82"/>
    </location>
</feature>
<dbReference type="InterPro" id="IPR024529">
    <property type="entry name" value="ECF_trnsprt_substrate-spec"/>
</dbReference>
<feature type="transmembrane region" description="Helical" evidence="3">
    <location>
        <begin position="12"/>
        <end position="30"/>
    </location>
</feature>
<feature type="transmembrane region" description="Helical" evidence="3">
    <location>
        <begin position="36"/>
        <end position="53"/>
    </location>
</feature>
<organism evidence="4 5">
    <name type="scientific">Desulfosporosinus metallidurans</name>
    <dbReference type="NCBI Taxonomy" id="1888891"/>
    <lineage>
        <taxon>Bacteria</taxon>
        <taxon>Bacillati</taxon>
        <taxon>Bacillota</taxon>
        <taxon>Clostridia</taxon>
        <taxon>Eubacteriales</taxon>
        <taxon>Desulfitobacteriaceae</taxon>
        <taxon>Desulfosporosinus</taxon>
    </lineage>
</organism>
<sequence>MQDKRISKYTKVVRIMFIILLPLLLVLSTLSGDKNYGLLSVIFMIVAMVPFFLKFEKRRPEARELVVIAVMAALAALGRVAFAPIPNFKPTSAIIIISAMAFGPEAGFLTGATAAVASNLFFGQGPWTPWQMFCWGMIGFVAGILRNAGFLKGRLSLSIYGLVAGFAFGWVMNLWFIIGFINPITWQAIVAAYISSFWFDFSNAVSTLIFVFVLAKPWLKKLDRINVKFGLME</sequence>
<evidence type="ECO:0000256" key="3">
    <source>
        <dbReference type="SAM" id="Phobius"/>
    </source>
</evidence>
<keyword evidence="3" id="KW-0472">Membrane</keyword>
<feature type="transmembrane region" description="Helical" evidence="3">
    <location>
        <begin position="127"/>
        <end position="145"/>
    </location>
</feature>
<keyword evidence="2 3" id="KW-1133">Transmembrane helix</keyword>
<dbReference type="PIRSF" id="PIRSF037395">
    <property type="entry name" value="UCP037395_ABCper"/>
    <property type="match status" value="1"/>
</dbReference>
<dbReference type="InterPro" id="IPR017196">
    <property type="entry name" value="ECF_substrate-spec_UCP037395"/>
</dbReference>
<feature type="transmembrane region" description="Helical" evidence="3">
    <location>
        <begin position="157"/>
        <end position="178"/>
    </location>
</feature>
<dbReference type="Pfam" id="PF12822">
    <property type="entry name" value="ECF_trnsprt"/>
    <property type="match status" value="1"/>
</dbReference>
<dbReference type="PANTHER" id="PTHR37815">
    <property type="entry name" value="UPF0397 PROTEIN BC_2624-RELATED"/>
    <property type="match status" value="1"/>
</dbReference>
<dbReference type="EMBL" id="MLBF01000004">
    <property type="protein sequence ID" value="OLN33113.1"/>
    <property type="molecule type" value="Genomic_DNA"/>
</dbReference>